<dbReference type="AlphaFoldDB" id="A0A1J5Q5T7"/>
<organism evidence="1">
    <name type="scientific">mine drainage metagenome</name>
    <dbReference type="NCBI Taxonomy" id="410659"/>
    <lineage>
        <taxon>unclassified sequences</taxon>
        <taxon>metagenomes</taxon>
        <taxon>ecological metagenomes</taxon>
    </lineage>
</organism>
<reference evidence="1" key="1">
    <citation type="submission" date="2016-10" db="EMBL/GenBank/DDBJ databases">
        <title>Sequence of Gallionella enrichment culture.</title>
        <authorList>
            <person name="Poehlein A."/>
            <person name="Muehling M."/>
            <person name="Daniel R."/>
        </authorList>
    </citation>
    <scope>NUCLEOTIDE SEQUENCE</scope>
</reference>
<accession>A0A1J5Q5T7</accession>
<protein>
    <submittedName>
        <fullName evidence="1">Uncharacterized protein</fullName>
    </submittedName>
</protein>
<comment type="caution">
    <text evidence="1">The sequence shown here is derived from an EMBL/GenBank/DDBJ whole genome shotgun (WGS) entry which is preliminary data.</text>
</comment>
<sequence>MRHQFGLGLMHGLDRRARQFELAARLQRNRSAAGDVIESDDIAALHDRLPAEQELHAFQQRADAARAFVRHGLTAR</sequence>
<evidence type="ECO:0000313" key="1">
    <source>
        <dbReference type="EMBL" id="OIQ72819.1"/>
    </source>
</evidence>
<dbReference type="EMBL" id="MLJW01003116">
    <property type="protein sequence ID" value="OIQ72819.1"/>
    <property type="molecule type" value="Genomic_DNA"/>
</dbReference>
<name>A0A1J5Q5T7_9ZZZZ</name>
<proteinExistence type="predicted"/>
<gene>
    <name evidence="1" type="ORF">GALL_455510</name>
</gene>